<dbReference type="InterPro" id="IPR011990">
    <property type="entry name" value="TPR-like_helical_dom_sf"/>
</dbReference>
<dbReference type="RefSeq" id="WP_313996538.1">
    <property type="nucleotide sequence ID" value="NZ_JASJOT010000007.1"/>
</dbReference>
<evidence type="ECO:0000313" key="5">
    <source>
        <dbReference type="Proteomes" id="UP001228581"/>
    </source>
</evidence>
<dbReference type="Pfam" id="PF19919">
    <property type="entry name" value="bpX3"/>
    <property type="match status" value="1"/>
</dbReference>
<dbReference type="SUPFAM" id="SSF50978">
    <property type="entry name" value="WD40 repeat-like"/>
    <property type="match status" value="1"/>
</dbReference>
<name>A0ABT7CJH7_9BACT</name>
<protein>
    <recommendedName>
        <fullName evidence="3">MoxR-vWA-beta-propeller ternary system domain-containing protein</fullName>
    </recommendedName>
</protein>
<evidence type="ECO:0000256" key="1">
    <source>
        <dbReference type="SAM" id="MobiDB-lite"/>
    </source>
</evidence>
<proteinExistence type="predicted"/>
<accession>A0ABT7CJH7</accession>
<dbReference type="Gene3D" id="1.25.40.10">
    <property type="entry name" value="Tetratricopeptide repeat domain"/>
    <property type="match status" value="1"/>
</dbReference>
<feature type="transmembrane region" description="Helical" evidence="2">
    <location>
        <begin position="208"/>
        <end position="231"/>
    </location>
</feature>
<dbReference type="Proteomes" id="UP001228581">
    <property type="component" value="Unassembled WGS sequence"/>
</dbReference>
<dbReference type="SUPFAM" id="SSF48452">
    <property type="entry name" value="TPR-like"/>
    <property type="match status" value="1"/>
</dbReference>
<gene>
    <name evidence="4" type="ORF">QNI19_13010</name>
</gene>
<dbReference type="EMBL" id="JASJOT010000007">
    <property type="protein sequence ID" value="MDJ1493855.1"/>
    <property type="molecule type" value="Genomic_DNA"/>
</dbReference>
<evidence type="ECO:0000313" key="4">
    <source>
        <dbReference type="EMBL" id="MDJ1493855.1"/>
    </source>
</evidence>
<evidence type="ECO:0000259" key="3">
    <source>
        <dbReference type="Pfam" id="PF19919"/>
    </source>
</evidence>
<keyword evidence="5" id="KW-1185">Reference proteome</keyword>
<feature type="region of interest" description="Disordered" evidence="1">
    <location>
        <begin position="237"/>
        <end position="263"/>
    </location>
</feature>
<comment type="caution">
    <text evidence="4">The sequence shown here is derived from an EMBL/GenBank/DDBJ whole genome shotgun (WGS) entry which is preliminary data.</text>
</comment>
<keyword evidence="2" id="KW-1133">Transmembrane helix</keyword>
<evidence type="ECO:0000256" key="2">
    <source>
        <dbReference type="SAM" id="Phobius"/>
    </source>
</evidence>
<dbReference type="InterPro" id="IPR045551">
    <property type="entry name" value="bpX3"/>
</dbReference>
<dbReference type="InterPro" id="IPR036322">
    <property type="entry name" value="WD40_repeat_dom_sf"/>
</dbReference>
<feature type="compositionally biased region" description="Polar residues" evidence="1">
    <location>
        <begin position="238"/>
        <end position="251"/>
    </location>
</feature>
<feature type="domain" description="MoxR-vWA-beta-propeller ternary system" evidence="3">
    <location>
        <begin position="3"/>
        <end position="173"/>
    </location>
</feature>
<keyword evidence="2" id="KW-0472">Membrane</keyword>
<sequence>MILSLTYNEHSQHTLGGAFVRGTTPEEWLIEINHWEIDPDQLVCFIIPESIRSVHPVGLFVVFRGNQSAKLPYIRNPYGVLAEKLFIPIQSDLSPAITPEELRSLLVWDYQVFHPGIGFIGFEKTDQIDLTDLIAYSFPIEKEWSFAHTGISTSPRLQRIGLQQMQLDELMQSFKESVQESVGSKPIQELAPSAQTPVSQTTSFLLKLLIGILGVIMGIIWAIINAILSLFRKLSPADPNQSTKPSPTKTRSGSSGAGNSGGSGGGIGASISKLIGGIQNWASEKLEDLQKKRESELQRLLRMFDENMEEALKYAIPLDGNYQNRGMAPPSSTLSRRDTNFSLSGLGGGGPVDGWNVDNYYQDLRRKYQNAANKEIEAGDFKKAAYIYAHLLGDYHSAANTLKQGKHFREAAVLYKDHLRNTAAAAECLEEGGLFHEAIDLYVEMNRFEKAGDLYTVLEQKDKADPLYEQCLERSLQQKDYLDASRLALHKLESPQRTKQILLDGWQDSTQAETCLLQYTDLVAKTEKDQWGKHMEGIYQQTPSSKRNSLLNVLTQTYPQYKDQDSSDISKNIAFTIISEQASAGNITSLQKLKTFVPNDQLLIPDTNRYIHQIRTQPVIPKPALTVSTVQKDTLVSTFKLVSDISWIQAIAYQDQFLAFGIKQNILYIARISSEFDIEYIVWSTISGSPTYFNLIYDPAFSKYIILHTDCTLTQKQKVLSTSMHFRDEISVLHPSFLPNAIHGICFNESGEVVVLHIVHGNEVLSTYSIDGTLLSTNNTHQPDQQPLALIQPIREMIFRKEMYHTADGESLIQLIPDRHLRIDLGSPIRKMTATNHHTAIRFIVSTEEGCVLIRHSMWKMQKSNEFFARGKDVQHLCYIPDNFVIVADSQIVEVYTITQDNPKCCHTFEVKQPIVSILPAAKRNHFVVVTKAGEMQVHKASAEDI</sequence>
<keyword evidence="2" id="KW-0812">Transmembrane</keyword>
<organism evidence="4 5">
    <name type="scientific">Xanthocytophaga flava</name>
    <dbReference type="NCBI Taxonomy" id="3048013"/>
    <lineage>
        <taxon>Bacteria</taxon>
        <taxon>Pseudomonadati</taxon>
        <taxon>Bacteroidota</taxon>
        <taxon>Cytophagia</taxon>
        <taxon>Cytophagales</taxon>
        <taxon>Rhodocytophagaceae</taxon>
        <taxon>Xanthocytophaga</taxon>
    </lineage>
</organism>
<reference evidence="4 5" key="1">
    <citation type="submission" date="2023-05" db="EMBL/GenBank/DDBJ databases">
        <authorList>
            <person name="Zhang X."/>
        </authorList>
    </citation>
    <scope>NUCLEOTIDE SEQUENCE [LARGE SCALE GENOMIC DNA]</scope>
    <source>
        <strain evidence="4 5">DM2B3-1</strain>
    </source>
</reference>